<proteinExistence type="predicted"/>
<dbReference type="EMBL" id="BMQA01000001">
    <property type="protein sequence ID" value="GGI95223.1"/>
    <property type="molecule type" value="Genomic_DNA"/>
</dbReference>
<reference evidence="2" key="2">
    <citation type="submission" date="2020-09" db="EMBL/GenBank/DDBJ databases">
        <authorList>
            <person name="Sun Q."/>
            <person name="Ohkuma M."/>
        </authorList>
    </citation>
    <scope>NUCLEOTIDE SEQUENCE</scope>
    <source>
        <strain evidence="2">JCM 3086</strain>
    </source>
</reference>
<sequence length="71" mass="7142">MAASGRAEAAAAGSNAPAERISAAEAASTPAQATARPTLEGRCATYGGYGRRERRYGMVRASAVRVGGAQT</sequence>
<name>A0A917NF89_9ACTN</name>
<evidence type="ECO:0000256" key="1">
    <source>
        <dbReference type="SAM" id="MobiDB-lite"/>
    </source>
</evidence>
<dbReference type="Proteomes" id="UP000657574">
    <property type="component" value="Unassembled WGS sequence"/>
</dbReference>
<keyword evidence="3" id="KW-1185">Reference proteome</keyword>
<dbReference type="AlphaFoldDB" id="A0A917NF89"/>
<protein>
    <submittedName>
        <fullName evidence="2">Uncharacterized protein</fullName>
    </submittedName>
</protein>
<feature type="compositionally biased region" description="Low complexity" evidence="1">
    <location>
        <begin position="1"/>
        <end position="35"/>
    </location>
</feature>
<accession>A0A917NF89</accession>
<organism evidence="2 3">
    <name type="scientific">Streptomyces brasiliensis</name>
    <dbReference type="NCBI Taxonomy" id="1954"/>
    <lineage>
        <taxon>Bacteria</taxon>
        <taxon>Bacillati</taxon>
        <taxon>Actinomycetota</taxon>
        <taxon>Actinomycetes</taxon>
        <taxon>Kitasatosporales</taxon>
        <taxon>Streptomycetaceae</taxon>
        <taxon>Streptomyces</taxon>
    </lineage>
</organism>
<gene>
    <name evidence="2" type="ORF">GCM10010121_002070</name>
</gene>
<evidence type="ECO:0000313" key="2">
    <source>
        <dbReference type="EMBL" id="GGI95223.1"/>
    </source>
</evidence>
<reference evidence="2" key="1">
    <citation type="journal article" date="2014" name="Int. J. Syst. Evol. Microbiol.">
        <title>Complete genome sequence of Corynebacterium casei LMG S-19264T (=DSM 44701T), isolated from a smear-ripened cheese.</title>
        <authorList>
            <consortium name="US DOE Joint Genome Institute (JGI-PGF)"/>
            <person name="Walter F."/>
            <person name="Albersmeier A."/>
            <person name="Kalinowski J."/>
            <person name="Ruckert C."/>
        </authorList>
    </citation>
    <scope>NUCLEOTIDE SEQUENCE</scope>
    <source>
        <strain evidence="2">JCM 3086</strain>
    </source>
</reference>
<comment type="caution">
    <text evidence="2">The sequence shown here is derived from an EMBL/GenBank/DDBJ whole genome shotgun (WGS) entry which is preliminary data.</text>
</comment>
<evidence type="ECO:0000313" key="3">
    <source>
        <dbReference type="Proteomes" id="UP000657574"/>
    </source>
</evidence>
<feature type="region of interest" description="Disordered" evidence="1">
    <location>
        <begin position="1"/>
        <end position="46"/>
    </location>
</feature>